<evidence type="ECO:0000313" key="2">
    <source>
        <dbReference type="Proteomes" id="UP000184212"/>
    </source>
</evidence>
<dbReference type="RefSeq" id="WP_073131076.1">
    <property type="nucleotide sequence ID" value="NZ_FQWQ01000001.1"/>
</dbReference>
<sequence length="229" mass="26193">MKKRNGIVSLVGMLLCLNLVGVAQQSYRIEQPKLAIKWSPLHLIYFYPSFQVALEHKLTQHINLQYDLGWILNYPSSGTEEFSNKGGYRGIAELRYYLPSPAKIPFYIAGEYYYSRVTFDRSEVIGFDCVSGNCDYFQYTTYKVVHHNQGVGLKYGLLLFPGWNKNRSFFFDINVGAAYRSILYTDVGKPNAPNSQAFSNNSDDIFAPTEADHGEFRLIVGVRLGYRIF</sequence>
<dbReference type="AlphaFoldDB" id="A0A1M5KKF6"/>
<protein>
    <recommendedName>
        <fullName evidence="3">Outer membrane protein beta-barrel domain-containing protein</fullName>
    </recommendedName>
</protein>
<organism evidence="1 2">
    <name type="scientific">Chryseolinea serpens</name>
    <dbReference type="NCBI Taxonomy" id="947013"/>
    <lineage>
        <taxon>Bacteria</taxon>
        <taxon>Pseudomonadati</taxon>
        <taxon>Bacteroidota</taxon>
        <taxon>Cytophagia</taxon>
        <taxon>Cytophagales</taxon>
        <taxon>Fulvivirgaceae</taxon>
        <taxon>Chryseolinea</taxon>
    </lineage>
</organism>
<proteinExistence type="predicted"/>
<evidence type="ECO:0008006" key="3">
    <source>
        <dbReference type="Google" id="ProtNLM"/>
    </source>
</evidence>
<keyword evidence="2" id="KW-1185">Reference proteome</keyword>
<dbReference type="STRING" id="947013.SAMN04488109_0683"/>
<reference evidence="1 2" key="1">
    <citation type="submission" date="2016-11" db="EMBL/GenBank/DDBJ databases">
        <authorList>
            <person name="Jaros S."/>
            <person name="Januszkiewicz K."/>
            <person name="Wedrychowicz H."/>
        </authorList>
    </citation>
    <scope>NUCLEOTIDE SEQUENCE [LARGE SCALE GENOMIC DNA]</scope>
    <source>
        <strain evidence="1 2">DSM 24574</strain>
    </source>
</reference>
<accession>A0A1M5KKF6</accession>
<dbReference type="EMBL" id="FQWQ01000001">
    <property type="protein sequence ID" value="SHG52959.1"/>
    <property type="molecule type" value="Genomic_DNA"/>
</dbReference>
<dbReference type="Proteomes" id="UP000184212">
    <property type="component" value="Unassembled WGS sequence"/>
</dbReference>
<evidence type="ECO:0000313" key="1">
    <source>
        <dbReference type="EMBL" id="SHG52959.1"/>
    </source>
</evidence>
<gene>
    <name evidence="1" type="ORF">SAMN04488109_0683</name>
</gene>
<dbReference type="OrthoDB" id="939956at2"/>
<name>A0A1M5KKF6_9BACT</name>